<evidence type="ECO:0000313" key="2">
    <source>
        <dbReference type="Proteomes" id="UP001237292"/>
    </source>
</evidence>
<reference evidence="1 2" key="1">
    <citation type="journal article" date="2023" name="Access Microbiol">
        <title>The genome of a steinernematid-associated Pseudomonas piscis bacterium encodes the biosynthesis of insect toxins.</title>
        <authorList>
            <person name="Awori R.M."/>
            <person name="Hendre P."/>
            <person name="Amugune N.O."/>
        </authorList>
    </citation>
    <scope>NUCLEOTIDE SEQUENCE [LARGE SCALE GENOMIC DNA]</scope>
    <source>
        <strain evidence="1 2">75</strain>
    </source>
</reference>
<dbReference type="Proteomes" id="UP001237292">
    <property type="component" value="Chromosome"/>
</dbReference>
<dbReference type="EMBL" id="CP133164">
    <property type="protein sequence ID" value="WMN15342.1"/>
    <property type="molecule type" value="Genomic_DNA"/>
</dbReference>
<accession>A0ABY9NB67</accession>
<dbReference type="RefSeq" id="WP_282877772.1">
    <property type="nucleotide sequence ID" value="NZ_CP133164.1"/>
</dbReference>
<organism evidence="1 2">
    <name type="scientific">Pseudomonas piscis</name>
    <dbReference type="NCBI Taxonomy" id="2614538"/>
    <lineage>
        <taxon>Bacteria</taxon>
        <taxon>Pseudomonadati</taxon>
        <taxon>Pseudomonadota</taxon>
        <taxon>Gammaproteobacteria</taxon>
        <taxon>Pseudomonadales</taxon>
        <taxon>Pseudomonadaceae</taxon>
        <taxon>Pseudomonas</taxon>
    </lineage>
</organism>
<name>A0ABY9NB67_9PSED</name>
<proteinExistence type="predicted"/>
<keyword evidence="2" id="KW-1185">Reference proteome</keyword>
<gene>
    <name evidence="1" type="ORF">QL104_18430</name>
</gene>
<sequence length="95" mass="10748">MKKTNWVVLETKNLNLPTIHGFLRDDGTLIIENDDGLEILTNENVGLADFARDANCLHVYGPEEYAGSWSYSGENDKTRGDWNTPYPLVFRKVSS</sequence>
<protein>
    <submittedName>
        <fullName evidence="1">Uncharacterized protein</fullName>
    </submittedName>
</protein>
<evidence type="ECO:0000313" key="1">
    <source>
        <dbReference type="EMBL" id="WMN15342.1"/>
    </source>
</evidence>